<dbReference type="EMBL" id="SNXZ01000003">
    <property type="protein sequence ID" value="TDP97071.1"/>
    <property type="molecule type" value="Genomic_DNA"/>
</dbReference>
<sequence length="179" mass="19124">MTDPVDALLTAWRAELPDVIGPESELVKRIMLLSAMLAEGTAALLPELGLTEAEYDILVALRRAGAPYRGKPAELTRLLALSSGGTSNVVNHLVSRDLVVRESDPDDGRGTWVRLTEAGISLAEQALRANTSAHRELFAGVDPETMDAAAAALRAVFPAVQRARRTPPAARGRRARPAV</sequence>
<keyword evidence="2" id="KW-0238">DNA-binding</keyword>
<dbReference type="SMART" id="SM00347">
    <property type="entry name" value="HTH_MARR"/>
    <property type="match status" value="1"/>
</dbReference>
<dbReference type="PANTHER" id="PTHR33164:SF104">
    <property type="entry name" value="TRANSCRIPTIONAL REGULATORY PROTEIN"/>
    <property type="match status" value="1"/>
</dbReference>
<dbReference type="SUPFAM" id="SSF46785">
    <property type="entry name" value="Winged helix' DNA-binding domain"/>
    <property type="match status" value="1"/>
</dbReference>
<gene>
    <name evidence="2" type="ORF">EV186_10329</name>
</gene>
<comment type="caution">
    <text evidence="2">The sequence shown here is derived from an EMBL/GenBank/DDBJ whole genome shotgun (WGS) entry which is preliminary data.</text>
</comment>
<evidence type="ECO:0000313" key="2">
    <source>
        <dbReference type="EMBL" id="TDP97071.1"/>
    </source>
</evidence>
<dbReference type="GO" id="GO:0003700">
    <property type="term" value="F:DNA-binding transcription factor activity"/>
    <property type="evidence" value="ECO:0007669"/>
    <property type="project" value="InterPro"/>
</dbReference>
<keyword evidence="3" id="KW-1185">Reference proteome</keyword>
<evidence type="ECO:0000313" key="3">
    <source>
        <dbReference type="Proteomes" id="UP000295444"/>
    </source>
</evidence>
<accession>A0A4R6SB13</accession>
<name>A0A4R6SB13_LABRH</name>
<dbReference type="RefSeq" id="WP_208115661.1">
    <property type="nucleotide sequence ID" value="NZ_SNXZ01000003.1"/>
</dbReference>
<proteinExistence type="predicted"/>
<dbReference type="Gene3D" id="1.10.10.10">
    <property type="entry name" value="Winged helix-like DNA-binding domain superfamily/Winged helix DNA-binding domain"/>
    <property type="match status" value="1"/>
</dbReference>
<dbReference type="GO" id="GO:0006950">
    <property type="term" value="P:response to stress"/>
    <property type="evidence" value="ECO:0007669"/>
    <property type="project" value="TreeGrafter"/>
</dbReference>
<dbReference type="InterPro" id="IPR036390">
    <property type="entry name" value="WH_DNA-bd_sf"/>
</dbReference>
<organism evidence="2 3">
    <name type="scientific">Labedaea rhizosphaerae</name>
    <dbReference type="NCBI Taxonomy" id="598644"/>
    <lineage>
        <taxon>Bacteria</taxon>
        <taxon>Bacillati</taxon>
        <taxon>Actinomycetota</taxon>
        <taxon>Actinomycetes</taxon>
        <taxon>Pseudonocardiales</taxon>
        <taxon>Pseudonocardiaceae</taxon>
        <taxon>Labedaea</taxon>
    </lineage>
</organism>
<dbReference type="InterPro" id="IPR036388">
    <property type="entry name" value="WH-like_DNA-bd_sf"/>
</dbReference>
<dbReference type="Proteomes" id="UP000295444">
    <property type="component" value="Unassembled WGS sequence"/>
</dbReference>
<dbReference type="AlphaFoldDB" id="A0A4R6SB13"/>
<evidence type="ECO:0000259" key="1">
    <source>
        <dbReference type="PROSITE" id="PS50995"/>
    </source>
</evidence>
<dbReference type="PROSITE" id="PS50995">
    <property type="entry name" value="HTH_MARR_2"/>
    <property type="match status" value="1"/>
</dbReference>
<dbReference type="GO" id="GO:0003677">
    <property type="term" value="F:DNA binding"/>
    <property type="evidence" value="ECO:0007669"/>
    <property type="project" value="UniProtKB-KW"/>
</dbReference>
<dbReference type="PANTHER" id="PTHR33164">
    <property type="entry name" value="TRANSCRIPTIONAL REGULATOR, MARR FAMILY"/>
    <property type="match status" value="1"/>
</dbReference>
<dbReference type="InterPro" id="IPR039422">
    <property type="entry name" value="MarR/SlyA-like"/>
</dbReference>
<dbReference type="Pfam" id="PF12802">
    <property type="entry name" value="MarR_2"/>
    <property type="match status" value="1"/>
</dbReference>
<feature type="domain" description="HTH marR-type" evidence="1">
    <location>
        <begin position="23"/>
        <end position="162"/>
    </location>
</feature>
<protein>
    <submittedName>
        <fullName evidence="2">DNA-binding MarR family transcriptional regulator</fullName>
    </submittedName>
</protein>
<reference evidence="2 3" key="1">
    <citation type="submission" date="2019-03" db="EMBL/GenBank/DDBJ databases">
        <title>Genomic Encyclopedia of Type Strains, Phase IV (KMG-IV): sequencing the most valuable type-strain genomes for metagenomic binning, comparative biology and taxonomic classification.</title>
        <authorList>
            <person name="Goeker M."/>
        </authorList>
    </citation>
    <scope>NUCLEOTIDE SEQUENCE [LARGE SCALE GENOMIC DNA]</scope>
    <source>
        <strain evidence="2 3">DSM 45361</strain>
    </source>
</reference>
<dbReference type="InterPro" id="IPR000835">
    <property type="entry name" value="HTH_MarR-typ"/>
</dbReference>